<evidence type="ECO:0000256" key="19">
    <source>
        <dbReference type="ARBA" id="ARBA00048173"/>
    </source>
</evidence>
<comment type="caution">
    <text evidence="22">The sequence shown here is derived from an EMBL/GenBank/DDBJ whole genome shotgun (WGS) entry which is preliminary data.</text>
</comment>
<evidence type="ECO:0000256" key="1">
    <source>
        <dbReference type="ARBA" id="ARBA00002180"/>
    </source>
</evidence>
<dbReference type="InterPro" id="IPR001584">
    <property type="entry name" value="Integrase_cat-core"/>
</dbReference>
<evidence type="ECO:0000256" key="15">
    <source>
        <dbReference type="ARBA" id="ARBA00022918"/>
    </source>
</evidence>
<dbReference type="SUPFAM" id="SSF53098">
    <property type="entry name" value="Ribonuclease H-like"/>
    <property type="match status" value="1"/>
</dbReference>
<keyword evidence="4" id="KW-0645">Protease</keyword>
<evidence type="ECO:0000256" key="7">
    <source>
        <dbReference type="ARBA" id="ARBA00022723"/>
    </source>
</evidence>
<evidence type="ECO:0000256" key="11">
    <source>
        <dbReference type="ARBA" id="ARBA00022840"/>
    </source>
</evidence>
<comment type="catalytic activity">
    <reaction evidence="19">
        <text>DNA(n) + a 2'-deoxyribonucleoside 5'-triphosphate = DNA(n+1) + diphosphate</text>
        <dbReference type="Rhea" id="RHEA:22508"/>
        <dbReference type="Rhea" id="RHEA-COMP:17339"/>
        <dbReference type="Rhea" id="RHEA-COMP:17340"/>
        <dbReference type="ChEBI" id="CHEBI:33019"/>
        <dbReference type="ChEBI" id="CHEBI:61560"/>
        <dbReference type="ChEBI" id="CHEBI:173112"/>
        <dbReference type="EC" id="2.7.7.49"/>
    </reaction>
</comment>
<name>A0A9Q3CLQ9_9BASI</name>
<evidence type="ECO:0000256" key="20">
    <source>
        <dbReference type="ARBA" id="ARBA00049244"/>
    </source>
</evidence>
<dbReference type="OrthoDB" id="2506005at2759"/>
<dbReference type="GO" id="GO:0008233">
    <property type="term" value="F:peptidase activity"/>
    <property type="evidence" value="ECO:0007669"/>
    <property type="project" value="UniProtKB-KW"/>
</dbReference>
<dbReference type="GO" id="GO:0005524">
    <property type="term" value="F:ATP binding"/>
    <property type="evidence" value="ECO:0007669"/>
    <property type="project" value="UniProtKB-KW"/>
</dbReference>
<proteinExistence type="predicted"/>
<evidence type="ECO:0000256" key="14">
    <source>
        <dbReference type="ARBA" id="ARBA00022908"/>
    </source>
</evidence>
<dbReference type="GO" id="GO:0005634">
    <property type="term" value="C:nucleus"/>
    <property type="evidence" value="ECO:0007669"/>
    <property type="project" value="UniProtKB-ARBA"/>
</dbReference>
<keyword evidence="10" id="KW-0378">Hydrolase</keyword>
<keyword evidence="11" id="KW-0067">ATP-binding</keyword>
<organism evidence="22 23">
    <name type="scientific">Austropuccinia psidii MF-1</name>
    <dbReference type="NCBI Taxonomy" id="1389203"/>
    <lineage>
        <taxon>Eukaryota</taxon>
        <taxon>Fungi</taxon>
        <taxon>Dikarya</taxon>
        <taxon>Basidiomycota</taxon>
        <taxon>Pucciniomycotina</taxon>
        <taxon>Pucciniomycetes</taxon>
        <taxon>Pucciniales</taxon>
        <taxon>Sphaerophragmiaceae</taxon>
        <taxon>Austropuccinia</taxon>
    </lineage>
</organism>
<dbReference type="EMBL" id="AVOT02008433">
    <property type="protein sequence ID" value="MBW0485992.1"/>
    <property type="molecule type" value="Genomic_DNA"/>
</dbReference>
<dbReference type="Gene3D" id="3.30.420.10">
    <property type="entry name" value="Ribonuclease H-like superfamily/Ribonuclease H"/>
    <property type="match status" value="1"/>
</dbReference>
<dbReference type="PROSITE" id="PS50994">
    <property type="entry name" value="INTEGRASE"/>
    <property type="match status" value="1"/>
</dbReference>
<evidence type="ECO:0000259" key="21">
    <source>
        <dbReference type="PROSITE" id="PS50994"/>
    </source>
</evidence>
<keyword evidence="16" id="KW-0239">DNA-directed DNA polymerase</keyword>
<dbReference type="GO" id="GO:0032196">
    <property type="term" value="P:transposition"/>
    <property type="evidence" value="ECO:0007669"/>
    <property type="project" value="UniProtKB-KW"/>
</dbReference>
<evidence type="ECO:0000256" key="18">
    <source>
        <dbReference type="ARBA" id="ARBA00023172"/>
    </source>
</evidence>
<evidence type="ECO:0000256" key="9">
    <source>
        <dbReference type="ARBA" id="ARBA00022759"/>
    </source>
</evidence>
<evidence type="ECO:0000256" key="2">
    <source>
        <dbReference type="ARBA" id="ARBA00022578"/>
    </source>
</evidence>
<evidence type="ECO:0000256" key="17">
    <source>
        <dbReference type="ARBA" id="ARBA00023113"/>
    </source>
</evidence>
<keyword evidence="15" id="KW-0695">RNA-directed DNA polymerase</keyword>
<evidence type="ECO:0000313" key="23">
    <source>
        <dbReference type="Proteomes" id="UP000765509"/>
    </source>
</evidence>
<dbReference type="GO" id="GO:0003723">
    <property type="term" value="F:RNA binding"/>
    <property type="evidence" value="ECO:0007669"/>
    <property type="project" value="UniProtKB-KW"/>
</dbReference>
<comment type="catalytic activity">
    <reaction evidence="20">
        <text>DNA(n) + a 2'-deoxyribonucleoside 5'-triphosphate = DNA(n+1) + diphosphate</text>
        <dbReference type="Rhea" id="RHEA:22508"/>
        <dbReference type="Rhea" id="RHEA-COMP:17339"/>
        <dbReference type="Rhea" id="RHEA-COMP:17340"/>
        <dbReference type="ChEBI" id="CHEBI:33019"/>
        <dbReference type="ChEBI" id="CHEBI:61560"/>
        <dbReference type="ChEBI" id="CHEBI:173112"/>
        <dbReference type="EC" id="2.7.7.7"/>
    </reaction>
</comment>
<evidence type="ECO:0000256" key="3">
    <source>
        <dbReference type="ARBA" id="ARBA00022612"/>
    </source>
</evidence>
<keyword evidence="18" id="KW-0233">DNA recombination</keyword>
<keyword evidence="5" id="KW-0548">Nucleotidyltransferase</keyword>
<evidence type="ECO:0000256" key="16">
    <source>
        <dbReference type="ARBA" id="ARBA00022932"/>
    </source>
</evidence>
<accession>A0A9Q3CLQ9</accession>
<dbReference type="GO" id="GO:0015074">
    <property type="term" value="P:DNA integration"/>
    <property type="evidence" value="ECO:0007669"/>
    <property type="project" value="UniProtKB-KW"/>
</dbReference>
<dbReference type="Pfam" id="PF25597">
    <property type="entry name" value="SH3_retrovirus"/>
    <property type="match status" value="1"/>
</dbReference>
<dbReference type="Proteomes" id="UP000765509">
    <property type="component" value="Unassembled WGS sequence"/>
</dbReference>
<keyword evidence="2" id="KW-0815">Transposition</keyword>
<dbReference type="GO" id="GO:0003887">
    <property type="term" value="F:DNA-directed DNA polymerase activity"/>
    <property type="evidence" value="ECO:0007669"/>
    <property type="project" value="UniProtKB-KW"/>
</dbReference>
<evidence type="ECO:0000313" key="22">
    <source>
        <dbReference type="EMBL" id="MBW0485992.1"/>
    </source>
</evidence>
<dbReference type="InterPro" id="IPR036397">
    <property type="entry name" value="RNaseH_sf"/>
</dbReference>
<comment type="function">
    <text evidence="1">The aspartyl protease (PR) mediates the proteolytic cleavages of the Gag and Gag-Pol polyproteins after assembly of the VLP.</text>
</comment>
<keyword evidence="16" id="KW-0808">Transferase</keyword>
<dbReference type="GO" id="GO:0003964">
    <property type="term" value="F:RNA-directed DNA polymerase activity"/>
    <property type="evidence" value="ECO:0007669"/>
    <property type="project" value="UniProtKB-KW"/>
</dbReference>
<evidence type="ECO:0000256" key="13">
    <source>
        <dbReference type="ARBA" id="ARBA00022884"/>
    </source>
</evidence>
<keyword evidence="12" id="KW-0460">Magnesium</keyword>
<keyword evidence="7" id="KW-0479">Metal-binding</keyword>
<protein>
    <recommendedName>
        <fullName evidence="21">Integrase catalytic domain-containing protein</fullName>
    </recommendedName>
</protein>
<evidence type="ECO:0000256" key="5">
    <source>
        <dbReference type="ARBA" id="ARBA00022695"/>
    </source>
</evidence>
<dbReference type="InterPro" id="IPR039537">
    <property type="entry name" value="Retrotran_Ty1/copia-like"/>
</dbReference>
<dbReference type="InterPro" id="IPR012337">
    <property type="entry name" value="RNaseH-like_sf"/>
</dbReference>
<dbReference type="GO" id="GO:0046872">
    <property type="term" value="F:metal ion binding"/>
    <property type="evidence" value="ECO:0007669"/>
    <property type="project" value="UniProtKB-KW"/>
</dbReference>
<evidence type="ECO:0000256" key="4">
    <source>
        <dbReference type="ARBA" id="ARBA00022670"/>
    </source>
</evidence>
<evidence type="ECO:0000256" key="10">
    <source>
        <dbReference type="ARBA" id="ARBA00022801"/>
    </source>
</evidence>
<evidence type="ECO:0000256" key="8">
    <source>
        <dbReference type="ARBA" id="ARBA00022741"/>
    </source>
</evidence>
<evidence type="ECO:0000256" key="12">
    <source>
        <dbReference type="ARBA" id="ARBA00022842"/>
    </source>
</evidence>
<feature type="domain" description="Integrase catalytic" evidence="21">
    <location>
        <begin position="161"/>
        <end position="327"/>
    </location>
</feature>
<keyword evidence="17" id="KW-0917">Virion maturation</keyword>
<keyword evidence="9" id="KW-0255">Endonuclease</keyword>
<dbReference type="GO" id="GO:0006508">
    <property type="term" value="P:proteolysis"/>
    <property type="evidence" value="ECO:0007669"/>
    <property type="project" value="UniProtKB-KW"/>
</dbReference>
<evidence type="ECO:0000256" key="6">
    <source>
        <dbReference type="ARBA" id="ARBA00022722"/>
    </source>
</evidence>
<dbReference type="Pfam" id="PF22936">
    <property type="entry name" value="Pol_BBD"/>
    <property type="match status" value="1"/>
</dbReference>
<dbReference type="GO" id="GO:0004519">
    <property type="term" value="F:endonuclease activity"/>
    <property type="evidence" value="ECO:0007669"/>
    <property type="project" value="UniProtKB-KW"/>
</dbReference>
<keyword evidence="13" id="KW-0694">RNA-binding</keyword>
<keyword evidence="23" id="KW-1185">Reference proteome</keyword>
<sequence>MFNNLKPFTSSLKTTTICVVTGDANSSLTALVIGTVKILRNNKTLTLGNCLYIPRLQCNLISLLELFEKELTVKQEEDTFTLTSQGKEILNGKIIKKLMISSYTIPTTLLTGTISTPWHERLGHPGPAFLNLLGIESDKKDFLICKTSKSHKLPFKHHFEQAFYPLDCMHMDVVGPVTPPSVSGNCYFLTIVNQESSFKIVKFLKKKLEVFNQFHATKKAMENLQNRTLKQLVTDRGGELFNHSFKKLSDDCGYTHIMAPPETPQHNGFAKRDNHTILEKTQCLMNQANLPKSYWADAVNTAVLFSSLSPKTPRANQSPNFLWTNTLPNMDRLRTFGCRAVIHNLKLKYKSKMEPPGKPGILIGYDNNNTAYGIVCLKDSKVSVMHHATFNEQVFPKLSTTNEDTLTFFHKDNNASSSPNTETFAKTVNTGNLTSTIQAAADAEPQVDQTLDTTEQPPAPPLRLRIIGPQYPTLIISVVDNLNILPYKRRANALLTLVDEAPNTYRGAINSENGSLWKQAIKKELINMAILKVCDVVEVQEAYKLVGTTWVFKIKKKELNKAIQHKP</sequence>
<dbReference type="PANTHER" id="PTHR42648:SF11">
    <property type="entry name" value="TRANSPOSON TY4-P GAG-POL POLYPROTEIN"/>
    <property type="match status" value="1"/>
</dbReference>
<dbReference type="PANTHER" id="PTHR42648">
    <property type="entry name" value="TRANSPOSASE, PUTATIVE-RELATED"/>
    <property type="match status" value="1"/>
</dbReference>
<dbReference type="GO" id="GO:0006310">
    <property type="term" value="P:DNA recombination"/>
    <property type="evidence" value="ECO:0007669"/>
    <property type="project" value="UniProtKB-KW"/>
</dbReference>
<reference evidence="22" key="1">
    <citation type="submission" date="2021-03" db="EMBL/GenBank/DDBJ databases">
        <title>Draft genome sequence of rust myrtle Austropuccinia psidii MF-1, a brazilian biotype.</title>
        <authorList>
            <person name="Quecine M.C."/>
            <person name="Pachon D.M.R."/>
            <person name="Bonatelli M.L."/>
            <person name="Correr F.H."/>
            <person name="Franceschini L.M."/>
            <person name="Leite T.F."/>
            <person name="Margarido G.R.A."/>
            <person name="Almeida C.A."/>
            <person name="Ferrarezi J.A."/>
            <person name="Labate C.A."/>
        </authorList>
    </citation>
    <scope>NUCLEOTIDE SEQUENCE</scope>
    <source>
        <strain evidence="22">MF-1</strain>
    </source>
</reference>
<dbReference type="InterPro" id="IPR057670">
    <property type="entry name" value="SH3_retrovirus"/>
</dbReference>
<dbReference type="InterPro" id="IPR054722">
    <property type="entry name" value="PolX-like_BBD"/>
</dbReference>
<keyword evidence="14" id="KW-0229">DNA integration</keyword>
<keyword evidence="3" id="KW-1188">Viral release from host cell</keyword>
<dbReference type="AlphaFoldDB" id="A0A9Q3CLQ9"/>
<keyword evidence="8" id="KW-0547">Nucleotide-binding</keyword>
<gene>
    <name evidence="22" type="ORF">O181_025707</name>
</gene>
<keyword evidence="6" id="KW-0540">Nuclease</keyword>